<proteinExistence type="predicted"/>
<evidence type="ECO:0000256" key="1">
    <source>
        <dbReference type="SAM" id="MobiDB-lite"/>
    </source>
</evidence>
<feature type="region of interest" description="Disordered" evidence="1">
    <location>
        <begin position="212"/>
        <end position="232"/>
    </location>
</feature>
<feature type="region of interest" description="Disordered" evidence="1">
    <location>
        <begin position="32"/>
        <end position="69"/>
    </location>
</feature>
<dbReference type="AlphaFoldDB" id="A0A0B7FHJ0"/>
<dbReference type="PANTHER" id="PTHR37487">
    <property type="entry name" value="CHROMOSOME 1, WHOLE GENOME SHOTGUN SEQUENCE"/>
    <property type="match status" value="1"/>
</dbReference>
<feature type="region of interest" description="Disordered" evidence="1">
    <location>
        <begin position="269"/>
        <end position="297"/>
    </location>
</feature>
<sequence>MRPDQGSSVPASSTTHWLGLAKQQVKLYAQEEPSASSVVGKLESLREPREPSFPMQGDGSRSTGFKRPLQQSWSQPAHVDFPLQSSIPTPIMLFQSASFLALLAAVYAQSSTINTPPSVVQCQPVQVSWTSANLPVFISIIPGGQAGAAALQDFGQQTGTSLTWNANIAAGTSITFQLRDSTGAVAFSSPVSVQGSSDSSCLGQSASVTSGTAAPTSAASSSTEPTSSAPATTSAVSSSVASASSSVSSVLSSVSASVSSAISSATAPATTSRSATVVPSSSGTGTATGAAPTNTSNGALPAAKAGLVGLLGVAAAVVMA</sequence>
<keyword evidence="3" id="KW-1185">Reference proteome</keyword>
<reference evidence="2 3" key="1">
    <citation type="submission" date="2014-11" db="EMBL/GenBank/DDBJ databases">
        <authorList>
            <person name="Wibberg Daniel"/>
        </authorList>
    </citation>
    <scope>NUCLEOTIDE SEQUENCE [LARGE SCALE GENOMIC DNA]</scope>
    <source>
        <strain evidence="2">Rhizoctonia solani AG1-IB 7/3/14</strain>
    </source>
</reference>
<evidence type="ECO:0000313" key="3">
    <source>
        <dbReference type="Proteomes" id="UP000059188"/>
    </source>
</evidence>
<accession>A0A0B7FHJ0</accession>
<organism evidence="2 3">
    <name type="scientific">Thanatephorus cucumeris (strain AG1-IB / isolate 7/3/14)</name>
    <name type="common">Lettuce bottom rot fungus</name>
    <name type="synonym">Rhizoctonia solani</name>
    <dbReference type="NCBI Taxonomy" id="1108050"/>
    <lineage>
        <taxon>Eukaryota</taxon>
        <taxon>Fungi</taxon>
        <taxon>Dikarya</taxon>
        <taxon>Basidiomycota</taxon>
        <taxon>Agaricomycotina</taxon>
        <taxon>Agaricomycetes</taxon>
        <taxon>Cantharellales</taxon>
        <taxon>Ceratobasidiaceae</taxon>
        <taxon>Rhizoctonia</taxon>
        <taxon>Rhizoctonia solani AG-1</taxon>
    </lineage>
</organism>
<protein>
    <submittedName>
        <fullName evidence="2">Uncharacterized protein</fullName>
    </submittedName>
</protein>
<dbReference type="EMBL" id="LN679101">
    <property type="protein sequence ID" value="CEL55637.1"/>
    <property type="molecule type" value="Genomic_DNA"/>
</dbReference>
<evidence type="ECO:0000313" key="2">
    <source>
        <dbReference type="EMBL" id="CEL55637.1"/>
    </source>
</evidence>
<feature type="compositionally biased region" description="Polar residues" evidence="1">
    <location>
        <begin position="59"/>
        <end position="69"/>
    </location>
</feature>
<dbReference type="PANTHER" id="PTHR37487:SF2">
    <property type="entry name" value="EXPRESSED PROTEIN"/>
    <property type="match status" value="1"/>
</dbReference>
<dbReference type="OrthoDB" id="3362246at2759"/>
<name>A0A0B7FHJ0_THACB</name>
<dbReference type="Proteomes" id="UP000059188">
    <property type="component" value="Unassembled WGS sequence"/>
</dbReference>
<dbReference type="STRING" id="1108050.A0A0B7FHJ0"/>
<gene>
    <name evidence="2" type="ORF">RSOLAG1IB_01649</name>
</gene>